<dbReference type="EMBL" id="AYSV01000079">
    <property type="protein sequence ID" value="ETD71717.1"/>
    <property type="molecule type" value="Genomic_DNA"/>
</dbReference>
<dbReference type="InterPro" id="IPR017703">
    <property type="entry name" value="YgfZ/GCV_T_CS"/>
</dbReference>
<dbReference type="RefSeq" id="WP_023950894.1">
    <property type="nucleotide sequence ID" value="NZ_AYSV01000079.1"/>
</dbReference>
<dbReference type="PATRIC" id="fig|1414851.3.peg.1295"/>
<dbReference type="Proteomes" id="UP000018766">
    <property type="component" value="Unassembled WGS sequence"/>
</dbReference>
<dbReference type="InterPro" id="IPR027266">
    <property type="entry name" value="TrmE/GcvT-like"/>
</dbReference>
<reference evidence="2 3" key="1">
    <citation type="submission" date="2013-11" db="EMBL/GenBank/DDBJ databases">
        <title>Genomic analysis of Pelistega sp. HM-7.</title>
        <authorList>
            <person name="Kumbhare S.V."/>
            <person name="Shetty S.A."/>
            <person name="Sharma O."/>
            <person name="Dhotre D.P."/>
        </authorList>
    </citation>
    <scope>NUCLEOTIDE SEQUENCE [LARGE SCALE GENOMIC DNA]</scope>
    <source>
        <strain evidence="2 3">HM-7</strain>
    </source>
</reference>
<proteinExistence type="predicted"/>
<comment type="caution">
    <text evidence="2">The sequence shown here is derived from an EMBL/GenBank/DDBJ whole genome shotgun (WGS) entry which is preliminary data.</text>
</comment>
<evidence type="ECO:0000256" key="1">
    <source>
        <dbReference type="ARBA" id="ARBA00022946"/>
    </source>
</evidence>
<dbReference type="Gene3D" id="3.30.1360.120">
    <property type="entry name" value="Probable tRNA modification gtpase trme, domain 1"/>
    <property type="match status" value="1"/>
</dbReference>
<organism evidence="2 3">
    <name type="scientific">Pelistega indica</name>
    <dbReference type="NCBI Taxonomy" id="1414851"/>
    <lineage>
        <taxon>Bacteria</taxon>
        <taxon>Pseudomonadati</taxon>
        <taxon>Pseudomonadota</taxon>
        <taxon>Betaproteobacteria</taxon>
        <taxon>Burkholderiales</taxon>
        <taxon>Alcaligenaceae</taxon>
        <taxon>Pelistega</taxon>
    </lineage>
</organism>
<name>V8G7P5_9BURK</name>
<keyword evidence="1" id="KW-0809">Transit peptide</keyword>
<evidence type="ECO:0000313" key="3">
    <source>
        <dbReference type="Proteomes" id="UP000018766"/>
    </source>
</evidence>
<dbReference type="OrthoDB" id="9796287at2"/>
<sequence length="282" mass="31744">MPYYQAIQTLKVEFLLLFYCWQDTSQAHTYYALVQRDIATFLQKRLTMFVLRAKVSISILTSAMWAVWGEDVAALTTTYPFIESLTNIPLTLSNNEKPQFKVITHNQVTVIKFPSVDATQRLLIISESPLWTVQEATGDENEWYAQDILLGLPWIGDKTKELFVAQSINLDAIGAINFKKGCYPGQEVIARSHYLGNLKKRSIPAYITLPVTNADELLGSDVIQDGNPIGQVVNATTVEDKIYLLIELTIKNLEDDAAIELAQLSGNTLHFLDIPYSLEKPE</sequence>
<dbReference type="GO" id="GO:0016226">
    <property type="term" value="P:iron-sulfur cluster assembly"/>
    <property type="evidence" value="ECO:0007669"/>
    <property type="project" value="TreeGrafter"/>
</dbReference>
<keyword evidence="3" id="KW-1185">Reference proteome</keyword>
<dbReference type="SUPFAM" id="SSF103025">
    <property type="entry name" value="Folate-binding domain"/>
    <property type="match status" value="1"/>
</dbReference>
<evidence type="ECO:0000313" key="2">
    <source>
        <dbReference type="EMBL" id="ETD71717.1"/>
    </source>
</evidence>
<gene>
    <name evidence="2" type="ORF">V757_06360</name>
</gene>
<protein>
    <submittedName>
        <fullName evidence="2">Uncharacterized protein</fullName>
    </submittedName>
</protein>
<accession>V8G7P5</accession>
<dbReference type="PANTHER" id="PTHR22602:SF0">
    <property type="entry name" value="TRANSFERASE CAF17, MITOCHONDRIAL-RELATED"/>
    <property type="match status" value="1"/>
</dbReference>
<dbReference type="AlphaFoldDB" id="V8G7P5"/>
<dbReference type="PANTHER" id="PTHR22602">
    <property type="entry name" value="TRANSFERASE CAF17, MITOCHONDRIAL-RELATED"/>
    <property type="match status" value="1"/>
</dbReference>
<dbReference type="InterPro" id="IPR045179">
    <property type="entry name" value="YgfZ/GcvT"/>
</dbReference>
<dbReference type="NCBIfam" id="TIGR03317">
    <property type="entry name" value="ygfZ_signature"/>
    <property type="match status" value="1"/>
</dbReference>